<evidence type="ECO:0000313" key="3">
    <source>
        <dbReference type="Proteomes" id="UP001528673"/>
    </source>
</evidence>
<comment type="subcellular location">
    <subcellularLocation>
        <location evidence="1">Periplasm</location>
    </subcellularLocation>
</comment>
<dbReference type="Gene3D" id="2.60.40.420">
    <property type="entry name" value="Cupredoxins - blue copper proteins"/>
    <property type="match status" value="1"/>
</dbReference>
<dbReference type="InterPro" id="IPR008972">
    <property type="entry name" value="Cupredoxin"/>
</dbReference>
<evidence type="ECO:0000256" key="1">
    <source>
        <dbReference type="ARBA" id="ARBA00004418"/>
    </source>
</evidence>
<evidence type="ECO:0000313" key="2">
    <source>
        <dbReference type="EMBL" id="MDD0840201.1"/>
    </source>
</evidence>
<name>A0ABT5N3Y6_9BURK</name>
<protein>
    <submittedName>
        <fullName evidence="2">Methylamine utilization protein</fullName>
    </submittedName>
</protein>
<comment type="caution">
    <text evidence="2">The sequence shown here is derived from an EMBL/GenBank/DDBJ whole genome shotgun (WGS) entry which is preliminary data.</text>
</comment>
<dbReference type="CDD" id="cd04221">
    <property type="entry name" value="MauL"/>
    <property type="match status" value="1"/>
</dbReference>
<reference evidence="2 3" key="1">
    <citation type="submission" date="2023-02" db="EMBL/GenBank/DDBJ databases">
        <title>Bacterial whole genomic sequence of Curvibacter sp. HBC61.</title>
        <authorList>
            <person name="Le V."/>
            <person name="Ko S.-R."/>
            <person name="Ahn C.-Y."/>
            <person name="Oh H.-M."/>
        </authorList>
    </citation>
    <scope>NUCLEOTIDE SEQUENCE [LARGE SCALE GENOMIC DNA]</scope>
    <source>
        <strain evidence="2 3">HBC61</strain>
    </source>
</reference>
<proteinExistence type="predicted"/>
<dbReference type="InterPro" id="IPR034242">
    <property type="entry name" value="MauL"/>
</dbReference>
<accession>A0ABT5N3Y6</accession>
<sequence length="190" mass="20071">MWVLAGLAAAGSVQVDVRDAAGKPLSEAVVFLESAEAARLVKPMAGAEMGQLDKQFLPRVLVVTRGTEVTFPNQDKVRHHVYSFSPAKKFELKLYAGTPANPVLFDQAGVVLLGCNIHDAMVGWILVVNTPYHGVSQAGKLNLDNVPAGTYRLRTWHPGMAVGAPALDQAVVVPASGAVPVALRLSGLTP</sequence>
<gene>
    <name evidence="2" type="ORF">PSQ40_16575</name>
</gene>
<dbReference type="EMBL" id="JAQSIP010000008">
    <property type="protein sequence ID" value="MDD0840201.1"/>
    <property type="molecule type" value="Genomic_DNA"/>
</dbReference>
<keyword evidence="3" id="KW-1185">Reference proteome</keyword>
<dbReference type="RefSeq" id="WP_273953067.1">
    <property type="nucleotide sequence ID" value="NZ_JAQSIP010000008.1"/>
</dbReference>
<dbReference type="Proteomes" id="UP001528673">
    <property type="component" value="Unassembled WGS sequence"/>
</dbReference>
<organism evidence="2 3">
    <name type="scientific">Curvibacter cyanobacteriorum</name>
    <dbReference type="NCBI Taxonomy" id="3026422"/>
    <lineage>
        <taxon>Bacteria</taxon>
        <taxon>Pseudomonadati</taxon>
        <taxon>Pseudomonadota</taxon>
        <taxon>Betaproteobacteria</taxon>
        <taxon>Burkholderiales</taxon>
        <taxon>Comamonadaceae</taxon>
        <taxon>Curvibacter</taxon>
    </lineage>
</organism>
<dbReference type="SUPFAM" id="SSF49503">
    <property type="entry name" value="Cupredoxins"/>
    <property type="match status" value="1"/>
</dbReference>